<feature type="transmembrane region" description="Helical" evidence="1">
    <location>
        <begin position="60"/>
        <end position="80"/>
    </location>
</feature>
<gene>
    <name evidence="2" type="ORF">HCJ59_05740</name>
</gene>
<dbReference type="RefSeq" id="WP_185395593.1">
    <property type="nucleotide sequence ID" value="NZ_JAASTU010000029.1"/>
</dbReference>
<evidence type="ECO:0000313" key="2">
    <source>
        <dbReference type="EMBL" id="MBC1509392.1"/>
    </source>
</evidence>
<keyword evidence="1" id="KW-0472">Membrane</keyword>
<proteinExistence type="predicted"/>
<sequence>MKKIKVKLKNAILYFTRPHREVRQYLAYEKERQILERLNHRELSARYIGIKATYQYKRNVLSFFVGALLLSALTGIWKFFYNLGIKNVTFMYVKDVDNEVMSKIVLVASFSIFLFIIFFIILSIVFYLRELFHMQKTIYLIEEIRADRDKDGTNDRQ</sequence>
<evidence type="ECO:0000256" key="1">
    <source>
        <dbReference type="SAM" id="Phobius"/>
    </source>
</evidence>
<name>A0ABR6SUU9_9LIST</name>
<accession>A0ABR6SUU9</accession>
<evidence type="ECO:0000313" key="3">
    <source>
        <dbReference type="Proteomes" id="UP000587800"/>
    </source>
</evidence>
<reference evidence="2 3" key="1">
    <citation type="submission" date="2020-03" db="EMBL/GenBank/DDBJ databases">
        <title>Soil Listeria distribution.</title>
        <authorList>
            <person name="Liao J."/>
            <person name="Wiedmann M."/>
        </authorList>
    </citation>
    <scope>NUCLEOTIDE SEQUENCE [LARGE SCALE GENOMIC DNA]</scope>
    <source>
        <strain evidence="2 3">FSL L7-1515</strain>
    </source>
</reference>
<dbReference type="EMBL" id="JAASUB010000006">
    <property type="protein sequence ID" value="MBC1509392.1"/>
    <property type="molecule type" value="Genomic_DNA"/>
</dbReference>
<dbReference type="Proteomes" id="UP000587800">
    <property type="component" value="Unassembled WGS sequence"/>
</dbReference>
<feature type="transmembrane region" description="Helical" evidence="1">
    <location>
        <begin position="100"/>
        <end position="128"/>
    </location>
</feature>
<keyword evidence="1" id="KW-0812">Transmembrane</keyword>
<keyword evidence="3" id="KW-1185">Reference proteome</keyword>
<keyword evidence="1" id="KW-1133">Transmembrane helix</keyword>
<protein>
    <submittedName>
        <fullName evidence="2">Uncharacterized protein</fullName>
    </submittedName>
</protein>
<organism evidence="2 3">
    <name type="scientific">Listeria immobilis</name>
    <dbReference type="NCBI Taxonomy" id="2713502"/>
    <lineage>
        <taxon>Bacteria</taxon>
        <taxon>Bacillati</taxon>
        <taxon>Bacillota</taxon>
        <taxon>Bacilli</taxon>
        <taxon>Bacillales</taxon>
        <taxon>Listeriaceae</taxon>
        <taxon>Listeria</taxon>
    </lineage>
</organism>
<comment type="caution">
    <text evidence="2">The sequence shown here is derived from an EMBL/GenBank/DDBJ whole genome shotgun (WGS) entry which is preliminary data.</text>
</comment>